<dbReference type="GO" id="GO:0005829">
    <property type="term" value="C:cytosol"/>
    <property type="evidence" value="ECO:0007669"/>
    <property type="project" value="TreeGrafter"/>
</dbReference>
<accession>A0A1J0LWV4</accession>
<feature type="domain" description="Helicase ATP-binding" evidence="1">
    <location>
        <begin position="1"/>
        <end position="276"/>
    </location>
</feature>
<reference evidence="3" key="1">
    <citation type="submission" date="2016-06" db="EMBL/GenBank/DDBJ databases">
        <title>Whole genome sequencing of Thermus brockianus strain GE-1.</title>
        <authorList>
            <person name="Schaefers C."/>
            <person name="Blank S."/>
            <person name="Wiebusch S."/>
            <person name="Elleuche S."/>
            <person name="Antranikian G."/>
        </authorList>
    </citation>
    <scope>NUCLEOTIDE SEQUENCE [LARGE SCALE GENOMIC DNA]</scope>
    <source>
        <strain evidence="3">GE-1</strain>
    </source>
</reference>
<dbReference type="Gene3D" id="3.40.50.300">
    <property type="entry name" value="P-loop containing nucleotide triphosphate hydrolases"/>
    <property type="match status" value="2"/>
</dbReference>
<dbReference type="EMBL" id="CP016312">
    <property type="protein sequence ID" value="APD09935.1"/>
    <property type="molecule type" value="Genomic_DNA"/>
</dbReference>
<dbReference type="Pfam" id="PF04851">
    <property type="entry name" value="ResIII"/>
    <property type="match status" value="1"/>
</dbReference>
<dbReference type="GO" id="GO:0005524">
    <property type="term" value="F:ATP binding"/>
    <property type="evidence" value="ECO:0007669"/>
    <property type="project" value="InterPro"/>
</dbReference>
<proteinExistence type="predicted"/>
<dbReference type="InterPro" id="IPR050742">
    <property type="entry name" value="Helicase_Restrict-Modif_Enz"/>
</dbReference>
<dbReference type="REBASE" id="165291">
    <property type="entry name" value="TbrGE1IP"/>
</dbReference>
<protein>
    <submittedName>
        <fullName evidence="2">Type III restriction enzyme, res subunit</fullName>
    </submittedName>
</protein>
<gene>
    <name evidence="2" type="ORF">A0O31_01845</name>
</gene>
<dbReference type="Proteomes" id="UP000182993">
    <property type="component" value="Chromosome"/>
</dbReference>
<dbReference type="PANTHER" id="PTHR47396:SF1">
    <property type="entry name" value="ATP-DEPENDENT HELICASE IRC3-RELATED"/>
    <property type="match status" value="1"/>
</dbReference>
<dbReference type="GO" id="GO:0003677">
    <property type="term" value="F:DNA binding"/>
    <property type="evidence" value="ECO:0007669"/>
    <property type="project" value="InterPro"/>
</dbReference>
<dbReference type="InterPro" id="IPR014001">
    <property type="entry name" value="Helicase_ATP-bd"/>
</dbReference>
<dbReference type="InterPro" id="IPR006935">
    <property type="entry name" value="Helicase/UvrB_N"/>
</dbReference>
<evidence type="ECO:0000313" key="3">
    <source>
        <dbReference type="Proteomes" id="UP000182993"/>
    </source>
</evidence>
<dbReference type="KEGG" id="tbc:A0O31_01845"/>
<name>A0A1J0LWV4_THEBO</name>
<dbReference type="RefSeq" id="WP_008631027.1">
    <property type="nucleotide sequence ID" value="NZ_CP016312.1"/>
</dbReference>
<dbReference type="SUPFAM" id="SSF52540">
    <property type="entry name" value="P-loop containing nucleoside triphosphate hydrolases"/>
    <property type="match status" value="1"/>
</dbReference>
<sequence>MMKLKAYQEEALKALEDFLHRVRVHADAGLPNPLGQAYREVAGRYLDNPPPYYEPVGLEGIPYVCFRIPTGGGKTLLAAHALAPARRFLGQDAPAVVWLTPTEAIRQQTLRALKDPRHPYRQALEGALGEVRVMDLREALALTPGDVGAVSLVLVATLQAFRVEETEGRKVYEDNGHLMAVFGNLETALPEGASSPPEGVGRYSLANLLRLMRPIVVVDEAHNARTPLSFDTLARLEPGVILEFTATPREDSNVLFAATAHELHREGMIKLPIELVVLKDREAVLQAALAKRKDLEALAEGSREYLRPILLIQAEPKRGEDPFTWERVRSFLLELGVKEEQIAVSTGERDDLTGQDLLSPSSPVRYVITVDKLKEGWDCPFAYVLASVRSLKSSTAIEQVLGRVLRMPGARPKEREELNRAYAFAVSEDFWEAANTLREALVLEGFERYEAERAVYAVGLGLEERVPLKAHPKPEVLESLGSKIAYDPKTKTLVLKEPLTPSEKAILREGLKEEDRDKLPQTVRTPSEEGRVLEVPLLAWHGEPLEAEHFLEEGWSLAGRDAHVDFVPGPLGVRGEIGLEGGRVRIARLEGLDRAGRLFGPHVGWTLESLALWLDRHIPHPDLPQEETLPFLYRALGGLLERGFALEDLVAEKRRLRDLLEAKIRAHREAARKEVFQRLLKNPPASLGTLTLRLEGDYFPSNPYRGAYVFRKHFFPVIADLEDGTEEFQCARLLDELDEVEFWVRNYPTWRHAFRLPYPGGTFFPDFLAKLRNGTLLVVEYKGAHLAHTPETYEKEAIGQLWARKTGNRFLMVRTLQELDALRQAARL</sequence>
<organism evidence="2 3">
    <name type="scientific">Thermus brockianus</name>
    <dbReference type="NCBI Taxonomy" id="56956"/>
    <lineage>
        <taxon>Bacteria</taxon>
        <taxon>Thermotogati</taxon>
        <taxon>Deinococcota</taxon>
        <taxon>Deinococci</taxon>
        <taxon>Thermales</taxon>
        <taxon>Thermaceae</taxon>
        <taxon>Thermus</taxon>
    </lineage>
</organism>
<evidence type="ECO:0000259" key="1">
    <source>
        <dbReference type="SMART" id="SM00487"/>
    </source>
</evidence>
<dbReference type="InterPro" id="IPR027417">
    <property type="entry name" value="P-loop_NTPase"/>
</dbReference>
<dbReference type="OrthoDB" id="229656at2"/>
<dbReference type="STRING" id="56956.A0O31_01845"/>
<dbReference type="GO" id="GO:0016787">
    <property type="term" value="F:hydrolase activity"/>
    <property type="evidence" value="ECO:0007669"/>
    <property type="project" value="InterPro"/>
</dbReference>
<evidence type="ECO:0000313" key="2">
    <source>
        <dbReference type="EMBL" id="APD09935.1"/>
    </source>
</evidence>
<dbReference type="PANTHER" id="PTHR47396">
    <property type="entry name" value="TYPE I RESTRICTION ENZYME ECOKI R PROTEIN"/>
    <property type="match status" value="1"/>
</dbReference>
<dbReference type="SMART" id="SM00487">
    <property type="entry name" value="DEXDc"/>
    <property type="match status" value="1"/>
</dbReference>
<dbReference type="AlphaFoldDB" id="A0A1J0LWV4"/>